<proteinExistence type="predicted"/>
<dbReference type="Proteomes" id="UP000789405">
    <property type="component" value="Unassembled WGS sequence"/>
</dbReference>
<evidence type="ECO:0000313" key="3">
    <source>
        <dbReference type="EMBL" id="CAG8786743.1"/>
    </source>
</evidence>
<dbReference type="InterPro" id="IPR025525">
    <property type="entry name" value="hAT-like_transposase_RNase-H"/>
</dbReference>
<feature type="domain" description="HAT C-terminal dimerisation" evidence="1">
    <location>
        <begin position="158"/>
        <end position="223"/>
    </location>
</feature>
<dbReference type="InterPro" id="IPR008906">
    <property type="entry name" value="HATC_C_dom"/>
</dbReference>
<keyword evidence="4" id="KW-1185">Reference proteome</keyword>
<comment type="caution">
    <text evidence="3">The sequence shown here is derived from an EMBL/GenBank/DDBJ whole genome shotgun (WGS) entry which is preliminary data.</text>
</comment>
<dbReference type="GO" id="GO:0046983">
    <property type="term" value="F:protein dimerization activity"/>
    <property type="evidence" value="ECO:0007669"/>
    <property type="project" value="InterPro"/>
</dbReference>
<sequence length="223" mass="26827">AIQNIILINKDFEIYYLSNNEWDYLEKIYKILHYFKEATDYAEDKLNDTIEDNTEQIIKNATNAAKNKILKYYSFTDKDLYKISIILDPRLKLKYFKNNNFNSTYITEAKNLIFKIWNQEYKEKYPNMLQQKRNDSNNKYDDIFQHVFKQRKVDYTDELEDYLSASIEKKNIDILLWWKSQVTYLNLTRMAQDYLAIPATSAPIERIFSNATDLITPKRNNLK</sequence>
<dbReference type="PANTHER" id="PTHR23272:SF104">
    <property type="entry name" value="HAT FAMILY DIMERISATION DOMAIN CONTAINING PROTEIN, EXPRESSED"/>
    <property type="match status" value="1"/>
</dbReference>
<accession>A0A9N9JPU1</accession>
<feature type="non-terminal residue" evidence="3">
    <location>
        <position position="223"/>
    </location>
</feature>
<dbReference type="OrthoDB" id="2392652at2759"/>
<feature type="domain" description="hAT-like transposase RNase-H fold" evidence="2">
    <location>
        <begin position="33"/>
        <end position="115"/>
    </location>
</feature>
<dbReference type="AlphaFoldDB" id="A0A9N9JPU1"/>
<evidence type="ECO:0000313" key="4">
    <source>
        <dbReference type="Proteomes" id="UP000789405"/>
    </source>
</evidence>
<protein>
    <submittedName>
        <fullName evidence="3">15771_t:CDS:1</fullName>
    </submittedName>
</protein>
<evidence type="ECO:0000259" key="2">
    <source>
        <dbReference type="Pfam" id="PF14372"/>
    </source>
</evidence>
<dbReference type="PANTHER" id="PTHR23272">
    <property type="entry name" value="BED FINGER-RELATED"/>
    <property type="match status" value="1"/>
</dbReference>
<dbReference type="GO" id="GO:0003677">
    <property type="term" value="F:DNA binding"/>
    <property type="evidence" value="ECO:0007669"/>
    <property type="project" value="InterPro"/>
</dbReference>
<name>A0A9N9JPU1_9GLOM</name>
<reference evidence="3" key="1">
    <citation type="submission" date="2021-06" db="EMBL/GenBank/DDBJ databases">
        <authorList>
            <person name="Kallberg Y."/>
            <person name="Tangrot J."/>
            <person name="Rosling A."/>
        </authorList>
    </citation>
    <scope>NUCLEOTIDE SEQUENCE</scope>
    <source>
        <strain evidence="3">MA453B</strain>
    </source>
</reference>
<dbReference type="InterPro" id="IPR012337">
    <property type="entry name" value="RNaseH-like_sf"/>
</dbReference>
<gene>
    <name evidence="3" type="ORF">DERYTH_LOCUS20567</name>
</gene>
<feature type="non-terminal residue" evidence="3">
    <location>
        <position position="1"/>
    </location>
</feature>
<organism evidence="3 4">
    <name type="scientific">Dentiscutata erythropus</name>
    <dbReference type="NCBI Taxonomy" id="1348616"/>
    <lineage>
        <taxon>Eukaryota</taxon>
        <taxon>Fungi</taxon>
        <taxon>Fungi incertae sedis</taxon>
        <taxon>Mucoromycota</taxon>
        <taxon>Glomeromycotina</taxon>
        <taxon>Glomeromycetes</taxon>
        <taxon>Diversisporales</taxon>
        <taxon>Gigasporaceae</taxon>
        <taxon>Dentiscutata</taxon>
    </lineage>
</organism>
<evidence type="ECO:0000259" key="1">
    <source>
        <dbReference type="Pfam" id="PF05699"/>
    </source>
</evidence>
<dbReference type="SUPFAM" id="SSF53098">
    <property type="entry name" value="Ribonuclease H-like"/>
    <property type="match status" value="1"/>
</dbReference>
<dbReference type="Pfam" id="PF05699">
    <property type="entry name" value="Dimer_Tnp_hAT"/>
    <property type="match status" value="1"/>
</dbReference>
<dbReference type="EMBL" id="CAJVPY010024454">
    <property type="protein sequence ID" value="CAG8786743.1"/>
    <property type="molecule type" value="Genomic_DNA"/>
</dbReference>
<dbReference type="Pfam" id="PF14372">
    <property type="entry name" value="hAT-like_RNase-H"/>
    <property type="match status" value="1"/>
</dbReference>